<evidence type="ECO:0000256" key="2">
    <source>
        <dbReference type="SAM" id="Phobius"/>
    </source>
</evidence>
<keyword evidence="2" id="KW-1133">Transmembrane helix</keyword>
<dbReference type="SUPFAM" id="SSF51445">
    <property type="entry name" value="(Trans)glycosidases"/>
    <property type="match status" value="1"/>
</dbReference>
<reference evidence="3" key="2">
    <citation type="submission" date="2021-09" db="EMBL/GenBank/DDBJ databases">
        <authorList>
            <person name="Jia N."/>
            <person name="Wang J."/>
            <person name="Shi W."/>
            <person name="Du L."/>
            <person name="Sun Y."/>
            <person name="Zhan W."/>
            <person name="Jiang J."/>
            <person name="Wang Q."/>
            <person name="Zhang B."/>
            <person name="Ji P."/>
            <person name="Sakyi L.B."/>
            <person name="Cui X."/>
            <person name="Yuan T."/>
            <person name="Jiang B."/>
            <person name="Yang W."/>
            <person name="Lam T.T.-Y."/>
            <person name="Chang Q."/>
            <person name="Ding S."/>
            <person name="Wang X."/>
            <person name="Zhu J."/>
            <person name="Ruan X."/>
            <person name="Zhao L."/>
            <person name="Wei J."/>
            <person name="Que T."/>
            <person name="Du C."/>
            <person name="Cheng J."/>
            <person name="Dai P."/>
            <person name="Han X."/>
            <person name="Huang E."/>
            <person name="Gao Y."/>
            <person name="Liu J."/>
            <person name="Shao H."/>
            <person name="Ye R."/>
            <person name="Li L."/>
            <person name="Wei W."/>
            <person name="Wang X."/>
            <person name="Wang C."/>
            <person name="Huo Q."/>
            <person name="Li W."/>
            <person name="Guo W."/>
            <person name="Chen H."/>
            <person name="Chen S."/>
            <person name="Zhou L."/>
            <person name="Zhou L."/>
            <person name="Ni X."/>
            <person name="Tian J."/>
            <person name="Zhou Y."/>
            <person name="Sheng Y."/>
            <person name="Liu T."/>
            <person name="Pan Y."/>
            <person name="Xia L."/>
            <person name="Li J."/>
            <person name="Zhao F."/>
            <person name="Cao W."/>
        </authorList>
    </citation>
    <scope>NUCLEOTIDE SEQUENCE</scope>
    <source>
        <strain evidence="3">Rmic-2018</strain>
        <tissue evidence="3">Larvae</tissue>
    </source>
</reference>
<dbReference type="SUPFAM" id="SSF54556">
    <property type="entry name" value="Chitinase insertion domain"/>
    <property type="match status" value="1"/>
</dbReference>
<evidence type="ECO:0000313" key="3">
    <source>
        <dbReference type="EMBL" id="KAH8020887.1"/>
    </source>
</evidence>
<evidence type="ECO:0000256" key="1">
    <source>
        <dbReference type="SAM" id="MobiDB-lite"/>
    </source>
</evidence>
<keyword evidence="2" id="KW-0812">Transmembrane</keyword>
<feature type="transmembrane region" description="Helical" evidence="2">
    <location>
        <begin position="93"/>
        <end position="118"/>
    </location>
</feature>
<proteinExistence type="predicted"/>
<keyword evidence="4" id="KW-1185">Reference proteome</keyword>
<dbReference type="Gene3D" id="3.20.20.80">
    <property type="entry name" value="Glycosidases"/>
    <property type="match status" value="1"/>
</dbReference>
<dbReference type="Proteomes" id="UP000821866">
    <property type="component" value="Chromosome 7"/>
</dbReference>
<protein>
    <submittedName>
        <fullName evidence="3">Uncharacterized protein</fullName>
    </submittedName>
</protein>
<name>A0A9J6DFJ7_RHIMP</name>
<dbReference type="InterPro" id="IPR029070">
    <property type="entry name" value="Chitinase_insertion_sf"/>
</dbReference>
<comment type="caution">
    <text evidence="3">The sequence shown here is derived from an EMBL/GenBank/DDBJ whole genome shotgun (WGS) entry which is preliminary data.</text>
</comment>
<dbReference type="AlphaFoldDB" id="A0A9J6DFJ7"/>
<feature type="compositionally biased region" description="Low complexity" evidence="1">
    <location>
        <begin position="150"/>
        <end position="162"/>
    </location>
</feature>
<dbReference type="InterPro" id="IPR017853">
    <property type="entry name" value="GH"/>
</dbReference>
<accession>A0A9J6DFJ7</accession>
<reference evidence="3" key="1">
    <citation type="journal article" date="2020" name="Cell">
        <title>Large-Scale Comparative Analyses of Tick Genomes Elucidate Their Genetic Diversity and Vector Capacities.</title>
        <authorList>
            <consortium name="Tick Genome and Microbiome Consortium (TIGMIC)"/>
            <person name="Jia N."/>
            <person name="Wang J."/>
            <person name="Shi W."/>
            <person name="Du L."/>
            <person name="Sun Y."/>
            <person name="Zhan W."/>
            <person name="Jiang J.F."/>
            <person name="Wang Q."/>
            <person name="Zhang B."/>
            <person name="Ji P."/>
            <person name="Bell-Sakyi L."/>
            <person name="Cui X.M."/>
            <person name="Yuan T.T."/>
            <person name="Jiang B.G."/>
            <person name="Yang W.F."/>
            <person name="Lam T.T."/>
            <person name="Chang Q.C."/>
            <person name="Ding S.J."/>
            <person name="Wang X.J."/>
            <person name="Zhu J.G."/>
            <person name="Ruan X.D."/>
            <person name="Zhao L."/>
            <person name="Wei J.T."/>
            <person name="Ye R.Z."/>
            <person name="Que T.C."/>
            <person name="Du C.H."/>
            <person name="Zhou Y.H."/>
            <person name="Cheng J.X."/>
            <person name="Dai P.F."/>
            <person name="Guo W.B."/>
            <person name="Han X.H."/>
            <person name="Huang E.J."/>
            <person name="Li L.F."/>
            <person name="Wei W."/>
            <person name="Gao Y.C."/>
            <person name="Liu J.Z."/>
            <person name="Shao H.Z."/>
            <person name="Wang X."/>
            <person name="Wang C.C."/>
            <person name="Yang T.C."/>
            <person name="Huo Q.B."/>
            <person name="Li W."/>
            <person name="Chen H.Y."/>
            <person name="Chen S.E."/>
            <person name="Zhou L.G."/>
            <person name="Ni X.B."/>
            <person name="Tian J.H."/>
            <person name="Sheng Y."/>
            <person name="Liu T."/>
            <person name="Pan Y.S."/>
            <person name="Xia L.Y."/>
            <person name="Li J."/>
            <person name="Zhao F."/>
            <person name="Cao W.C."/>
        </authorList>
    </citation>
    <scope>NUCLEOTIDE SEQUENCE</scope>
    <source>
        <strain evidence="3">Rmic-2018</strain>
    </source>
</reference>
<dbReference type="EMBL" id="JABSTU010000009">
    <property type="protein sequence ID" value="KAH8020887.1"/>
    <property type="molecule type" value="Genomic_DNA"/>
</dbReference>
<gene>
    <name evidence="3" type="ORF">HPB51_007999</name>
</gene>
<dbReference type="Gene3D" id="3.10.50.10">
    <property type="match status" value="1"/>
</dbReference>
<keyword evidence="2" id="KW-0472">Membrane</keyword>
<sequence>MDAYKSYKDDVALVNKQAYDATRPHVGAEPYGGATPHATVYVAEPAAPYPDAYYPYGDVPLANPGAFDAVGVAPGSAEPVLASGNQDDSGNRWYVMACCSLVLLLFVTMLFMLLLGILGRESDDDDDYDSTTQATYRPFGRAQPPSLQLTTRSSPPTTTTTTEDSWHYSQDYTQQIWTYLHKYLCPFWADKQGFLSHRRTYGIAFFPYMFCHYAMYCCYSLDENMELQPELPHVDLPPRDAVHRLANFKAENPYLEVWLVVRGRDSVFYKLLANANNEKATFQNNAIAWMRANNYDAIRVWWTNAPDVLNGSMAEFYNETNDAFMQHNYTFGFLFPYGYYVRASYNTSKLAHRRAYHTIVLYQEYPRKINNRTKATTYTIQEMKTYSTKLNQTDRPAFCHLFPFVALTYKMDPAKCENASIANVKPYNIHPLGYGPPGPLTKMAGILSLPEVCDILDSSWNQTRVLTDSANTRPSFHFACKGVDAIAYTTADDAYDNIVALDHEYEEEVFGVMNPEYDDFPGVCSPPVGSNDNYPIIKGTFRLIKH</sequence>
<evidence type="ECO:0000313" key="4">
    <source>
        <dbReference type="Proteomes" id="UP000821866"/>
    </source>
</evidence>
<organism evidence="3 4">
    <name type="scientific">Rhipicephalus microplus</name>
    <name type="common">Cattle tick</name>
    <name type="synonym">Boophilus microplus</name>
    <dbReference type="NCBI Taxonomy" id="6941"/>
    <lineage>
        <taxon>Eukaryota</taxon>
        <taxon>Metazoa</taxon>
        <taxon>Ecdysozoa</taxon>
        <taxon>Arthropoda</taxon>
        <taxon>Chelicerata</taxon>
        <taxon>Arachnida</taxon>
        <taxon>Acari</taxon>
        <taxon>Parasitiformes</taxon>
        <taxon>Ixodida</taxon>
        <taxon>Ixodoidea</taxon>
        <taxon>Ixodidae</taxon>
        <taxon>Rhipicephalinae</taxon>
        <taxon>Rhipicephalus</taxon>
        <taxon>Boophilus</taxon>
    </lineage>
</organism>
<feature type="region of interest" description="Disordered" evidence="1">
    <location>
        <begin position="123"/>
        <end position="164"/>
    </location>
</feature>